<feature type="chain" id="PRO_5004726605" description="Secreted protein" evidence="1">
    <location>
        <begin position="38"/>
        <end position="111"/>
    </location>
</feature>
<reference evidence="2 3" key="1">
    <citation type="journal article" date="2014" name="Genome Announc.">
        <title>Draft Genome Sequence of Lutibaculum baratangense Strain AMV1T, Isolated from a Mud Volcano in Andamans, India.</title>
        <authorList>
            <person name="Singh A."/>
            <person name="Sreenivas A."/>
            <person name="Sathyanarayana Reddy G."/>
            <person name="Pinnaka A.K."/>
            <person name="Shivaji S."/>
        </authorList>
    </citation>
    <scope>NUCLEOTIDE SEQUENCE [LARGE SCALE GENOMIC DNA]</scope>
    <source>
        <strain evidence="2 3">AMV1</strain>
    </source>
</reference>
<protein>
    <recommendedName>
        <fullName evidence="4">Secreted protein</fullName>
    </recommendedName>
</protein>
<feature type="signal peptide" evidence="1">
    <location>
        <begin position="1"/>
        <end position="37"/>
    </location>
</feature>
<keyword evidence="1" id="KW-0732">Signal</keyword>
<dbReference type="eggNOG" id="ENOG502ZIV2">
    <property type="taxonomic scope" value="Bacteria"/>
</dbReference>
<evidence type="ECO:0008006" key="4">
    <source>
        <dbReference type="Google" id="ProtNLM"/>
    </source>
</evidence>
<proteinExistence type="predicted"/>
<sequence length="111" mass="11821">MRWTSSTFSTSEANAARAALLATSIAAAILAPQPAAAHSWYPWSCCSDRDCKPVEATAVRFTEAGWLIERTGETIPFEKARVSPDGRYHICSAGGNPDGRTICLFTPGTGS</sequence>
<dbReference type="EMBL" id="AWXZ01000029">
    <property type="protein sequence ID" value="ESR24844.1"/>
    <property type="molecule type" value="Genomic_DNA"/>
</dbReference>
<evidence type="ECO:0000256" key="1">
    <source>
        <dbReference type="SAM" id="SignalP"/>
    </source>
</evidence>
<dbReference type="AlphaFoldDB" id="V4RHM2"/>
<gene>
    <name evidence="2" type="ORF">N177_2167</name>
</gene>
<organism evidence="2 3">
    <name type="scientific">Lutibaculum baratangense AMV1</name>
    <dbReference type="NCBI Taxonomy" id="631454"/>
    <lineage>
        <taxon>Bacteria</taxon>
        <taxon>Pseudomonadati</taxon>
        <taxon>Pseudomonadota</taxon>
        <taxon>Alphaproteobacteria</taxon>
        <taxon>Hyphomicrobiales</taxon>
        <taxon>Tepidamorphaceae</taxon>
        <taxon>Lutibaculum</taxon>
    </lineage>
</organism>
<keyword evidence="3" id="KW-1185">Reference proteome</keyword>
<accession>V4RHM2</accession>
<name>V4RHM2_9HYPH</name>
<dbReference type="RefSeq" id="WP_023432297.1">
    <property type="nucleotide sequence ID" value="NZ_AWXZ01000029.1"/>
</dbReference>
<comment type="caution">
    <text evidence="2">The sequence shown here is derived from an EMBL/GenBank/DDBJ whole genome shotgun (WGS) entry which is preliminary data.</text>
</comment>
<evidence type="ECO:0000313" key="2">
    <source>
        <dbReference type="EMBL" id="ESR24844.1"/>
    </source>
</evidence>
<dbReference type="Proteomes" id="UP000017819">
    <property type="component" value="Unassembled WGS sequence"/>
</dbReference>
<evidence type="ECO:0000313" key="3">
    <source>
        <dbReference type="Proteomes" id="UP000017819"/>
    </source>
</evidence>